<evidence type="ECO:0000313" key="2">
    <source>
        <dbReference type="Proteomes" id="UP000478836"/>
    </source>
</evidence>
<evidence type="ECO:0000313" key="1">
    <source>
        <dbReference type="EMBL" id="KAB1866268.1"/>
    </source>
</evidence>
<organism evidence="1 2">
    <name type="scientific">Microbacterium algeriense</name>
    <dbReference type="NCBI Taxonomy" id="2615184"/>
    <lineage>
        <taxon>Bacteria</taxon>
        <taxon>Bacillati</taxon>
        <taxon>Actinomycetota</taxon>
        <taxon>Actinomycetes</taxon>
        <taxon>Micrococcales</taxon>
        <taxon>Microbacteriaceae</taxon>
        <taxon>Microbacterium</taxon>
    </lineage>
</organism>
<reference evidence="2" key="1">
    <citation type="submission" date="2019-09" db="EMBL/GenBank/DDBJ databases">
        <title>Whole genome sequencing of Microbacterium maritypicum.</title>
        <authorList>
            <person name="Lenchi N."/>
        </authorList>
    </citation>
    <scope>NUCLEOTIDE SEQUENCE [LARGE SCALE GENOMIC DNA]</scope>
    <source>
        <strain evidence="2">G1</strain>
    </source>
</reference>
<gene>
    <name evidence="1" type="ORF">F6A08_00045</name>
</gene>
<keyword evidence="2" id="KW-1185">Reference proteome</keyword>
<sequence>MNYPAWSYFPRNARPPAWAVALIEVVSSARTVIDTEPSRPTDDDRLTSDYVLSVLRPGMEHLGYVVESGKLATQRIRRPVLFGDNGRAEVSYEIDAFHDELGIAVEVEAGRGAMGNADYRDIIRMSLLLDAEYMVLMTPSTYRYGSTSTSAFARTRDQLSAIYASDRFRLPFSGVLLVGY</sequence>
<evidence type="ECO:0008006" key="3">
    <source>
        <dbReference type="Google" id="ProtNLM"/>
    </source>
</evidence>
<proteinExistence type="predicted"/>
<dbReference type="EMBL" id="WAAO01000001">
    <property type="protein sequence ID" value="KAB1866268.1"/>
    <property type="molecule type" value="Genomic_DNA"/>
</dbReference>
<dbReference type="RefSeq" id="WP_151458243.1">
    <property type="nucleotide sequence ID" value="NZ_WAAO01000001.1"/>
</dbReference>
<dbReference type="Proteomes" id="UP000478836">
    <property type="component" value="Unassembled WGS sequence"/>
</dbReference>
<comment type="caution">
    <text evidence="1">The sequence shown here is derived from an EMBL/GenBank/DDBJ whole genome shotgun (WGS) entry which is preliminary data.</text>
</comment>
<accession>A0ABQ6V7T9</accession>
<protein>
    <recommendedName>
        <fullName evidence="3">Restriction endonuclease</fullName>
    </recommendedName>
</protein>
<dbReference type="GeneID" id="77474812"/>
<name>A0ABQ6V7T9_9MICO</name>